<evidence type="ECO:0000313" key="3">
    <source>
        <dbReference type="Proteomes" id="UP000062255"/>
    </source>
</evidence>
<dbReference type="PATRIC" id="fig|134601.6.peg.4257"/>
<dbReference type="OrthoDB" id="4524442at2"/>
<feature type="transmembrane region" description="Helical" evidence="1">
    <location>
        <begin position="240"/>
        <end position="257"/>
    </location>
</feature>
<dbReference type="EMBL" id="CP012150">
    <property type="protein sequence ID" value="AKS33887.1"/>
    <property type="molecule type" value="Genomic_DNA"/>
</dbReference>
<dbReference type="PANTHER" id="PTHR36844:SF1">
    <property type="entry name" value="PROTEASE PRSW"/>
    <property type="match status" value="1"/>
</dbReference>
<sequence>MNTALLTRPTTRPAVLYRPESAVFWVFVIALVSGSFALLNQEGSAFHETLAANLALAPFWLAFMAFMVWLLLRFDPFRAMRPYPQVLVAGVALGATVAVPMAITGNTSLAALWGLVFDPDVLASWSPSLCAPIIEESAKLMCALVLLMLCASVLTRIAHALLVGMFVGLGFDLMEDLGYASGSAIQSLDSDIAGAGSSLLVRAFTAVPAHWSYTSLTAVGALLLLPSFAGRDQWAARGRVPAAVGLLLAGPLMHFVWDAPLPDDYDGPLTLVKLVGSLVFYLVIVFALLPFERRWVLARIAEGRDNRWQADVSADVLDSLPARRRRRALRRQARQAGGRKAARAVGAQQDAALDLIQTAP</sequence>
<keyword evidence="1" id="KW-0472">Membrane</keyword>
<evidence type="ECO:0000256" key="1">
    <source>
        <dbReference type="SAM" id="Phobius"/>
    </source>
</evidence>
<dbReference type="RefSeq" id="WP_049746337.1">
    <property type="nucleotide sequence ID" value="NZ_CP012150.1"/>
</dbReference>
<proteinExistence type="predicted"/>
<dbReference type="KEGG" id="mgo:AFA91_20595"/>
<feature type="transmembrane region" description="Helical" evidence="1">
    <location>
        <begin position="210"/>
        <end position="228"/>
    </location>
</feature>
<evidence type="ECO:0008006" key="4">
    <source>
        <dbReference type="Google" id="ProtNLM"/>
    </source>
</evidence>
<feature type="transmembrane region" description="Helical" evidence="1">
    <location>
        <begin position="21"/>
        <end position="39"/>
    </location>
</feature>
<feature type="transmembrane region" description="Helical" evidence="1">
    <location>
        <begin position="51"/>
        <end position="72"/>
    </location>
</feature>
<evidence type="ECO:0000313" key="2">
    <source>
        <dbReference type="EMBL" id="AKS33887.1"/>
    </source>
</evidence>
<accession>A0A0K0X948</accession>
<feature type="transmembrane region" description="Helical" evidence="1">
    <location>
        <begin position="143"/>
        <end position="171"/>
    </location>
</feature>
<feature type="transmembrane region" description="Helical" evidence="1">
    <location>
        <begin position="269"/>
        <end position="289"/>
    </location>
</feature>
<protein>
    <recommendedName>
        <fullName evidence="4">PrsW family intramembrane metalloprotease</fullName>
    </recommendedName>
</protein>
<dbReference type="PANTHER" id="PTHR36844">
    <property type="entry name" value="PROTEASE PRSW"/>
    <property type="match status" value="1"/>
</dbReference>
<feature type="transmembrane region" description="Helical" evidence="1">
    <location>
        <begin position="109"/>
        <end position="131"/>
    </location>
</feature>
<dbReference type="STRING" id="134601.AFA91_20595"/>
<dbReference type="AlphaFoldDB" id="A0A0K0X948"/>
<dbReference type="GO" id="GO:0008233">
    <property type="term" value="F:peptidase activity"/>
    <property type="evidence" value="ECO:0007669"/>
    <property type="project" value="InterPro"/>
</dbReference>
<gene>
    <name evidence="2" type="ORF">AFA91_20595</name>
</gene>
<feature type="transmembrane region" description="Helical" evidence="1">
    <location>
        <begin position="84"/>
        <end position="103"/>
    </location>
</feature>
<keyword evidence="1" id="KW-1133">Transmembrane helix</keyword>
<reference evidence="2 3" key="1">
    <citation type="submission" date="2015-07" db="EMBL/GenBank/DDBJ databases">
        <title>Complete genome sequence of Mycobacterium goodii X7B, a facultative thermophilic biodesulfurizing bacterium.</title>
        <authorList>
            <person name="Yu B."/>
            <person name="Li F."/>
            <person name="Xu P."/>
        </authorList>
    </citation>
    <scope>NUCLEOTIDE SEQUENCE [LARGE SCALE GENOMIC DNA]</scope>
    <source>
        <strain evidence="2 3">X7B</strain>
    </source>
</reference>
<dbReference type="InterPro" id="IPR026898">
    <property type="entry name" value="PrsW"/>
</dbReference>
<dbReference type="Pfam" id="PF13367">
    <property type="entry name" value="PrsW-protease"/>
    <property type="match status" value="1"/>
</dbReference>
<name>A0A0K0X948_MYCGD</name>
<dbReference type="Proteomes" id="UP000062255">
    <property type="component" value="Chromosome"/>
</dbReference>
<keyword evidence="1" id="KW-0812">Transmembrane</keyword>
<organism evidence="2 3">
    <name type="scientific">Mycolicibacterium goodii</name>
    <name type="common">Mycobacterium goodii</name>
    <dbReference type="NCBI Taxonomy" id="134601"/>
    <lineage>
        <taxon>Bacteria</taxon>
        <taxon>Bacillati</taxon>
        <taxon>Actinomycetota</taxon>
        <taxon>Actinomycetes</taxon>
        <taxon>Mycobacteriales</taxon>
        <taxon>Mycobacteriaceae</taxon>
        <taxon>Mycolicibacterium</taxon>
    </lineage>
</organism>